<comment type="catalytic activity">
    <reaction evidence="4">
        <text>an N-acylsphing-4-enine + H2O = sphing-4-enine + a fatty acid</text>
        <dbReference type="Rhea" id="RHEA:20856"/>
        <dbReference type="ChEBI" id="CHEBI:15377"/>
        <dbReference type="ChEBI" id="CHEBI:28868"/>
        <dbReference type="ChEBI" id="CHEBI:52639"/>
        <dbReference type="ChEBI" id="CHEBI:57756"/>
        <dbReference type="EC" id="3.5.1.23"/>
    </reaction>
</comment>
<proteinExistence type="inferred from homology"/>
<feature type="domain" description="Neutral/alkaline non-lysosomal ceramidase N-terminal" evidence="6">
    <location>
        <begin position="206"/>
        <end position="297"/>
    </location>
</feature>
<dbReference type="Pfam" id="PF17048">
    <property type="entry name" value="Ceramidse_alk_C"/>
    <property type="match status" value="1"/>
</dbReference>
<organism evidence="8 9">
    <name type="scientific">Ceraceosorus bombacis</name>
    <dbReference type="NCBI Taxonomy" id="401625"/>
    <lineage>
        <taxon>Eukaryota</taxon>
        <taxon>Fungi</taxon>
        <taxon>Dikarya</taxon>
        <taxon>Basidiomycota</taxon>
        <taxon>Ustilaginomycotina</taxon>
        <taxon>Exobasidiomycetes</taxon>
        <taxon>Ceraceosorales</taxon>
        <taxon>Ceraceosoraceae</taxon>
        <taxon>Ceraceosorus</taxon>
    </lineage>
</organism>
<dbReference type="GO" id="GO:0017040">
    <property type="term" value="F:N-acylsphingosine amidohydrolase activity"/>
    <property type="evidence" value="ECO:0007669"/>
    <property type="project" value="UniProtKB-UniRule"/>
</dbReference>
<evidence type="ECO:0000313" key="9">
    <source>
        <dbReference type="Proteomes" id="UP000054845"/>
    </source>
</evidence>
<dbReference type="InterPro" id="IPR031329">
    <property type="entry name" value="NEUT/ALK_ceramidase_N"/>
</dbReference>
<feature type="region of interest" description="Disordered" evidence="5">
    <location>
        <begin position="1"/>
        <end position="38"/>
    </location>
</feature>
<feature type="binding site" evidence="3">
    <location>
        <position position="669"/>
    </location>
    <ligand>
        <name>Zn(2+)</name>
        <dbReference type="ChEBI" id="CHEBI:29105"/>
    </ligand>
</feature>
<dbReference type="InterPro" id="IPR006823">
    <property type="entry name" value="Ceramidase_alk"/>
</dbReference>
<comment type="cofactor">
    <cofactor evidence="3">
        <name>Zn(2+)</name>
        <dbReference type="ChEBI" id="CHEBI:29105"/>
    </cofactor>
    <text evidence="3">Binds 1 zinc ion per subunit.</text>
</comment>
<dbReference type="EMBL" id="CCYA01000253">
    <property type="protein sequence ID" value="CEH16930.1"/>
    <property type="molecule type" value="Genomic_DNA"/>
</dbReference>
<dbReference type="EC" id="3.5.1.23" evidence="4"/>
<dbReference type="GO" id="GO:0046512">
    <property type="term" value="P:sphingosine biosynthetic process"/>
    <property type="evidence" value="ECO:0007669"/>
    <property type="project" value="TreeGrafter"/>
</dbReference>
<evidence type="ECO:0000313" key="8">
    <source>
        <dbReference type="EMBL" id="CEH16930.1"/>
    </source>
</evidence>
<dbReference type="Gene3D" id="2.60.40.2300">
    <property type="entry name" value="Neutral/alkaline non-lysosomal ceramidase, C-terminal domain"/>
    <property type="match status" value="1"/>
</dbReference>
<feature type="domain" description="Neutral/alkaline non-lysosomal ceramidase N-terminal" evidence="6">
    <location>
        <begin position="324"/>
        <end position="737"/>
    </location>
</feature>
<keyword evidence="3" id="KW-0862">Zinc</keyword>
<feature type="binding site" evidence="3">
    <location>
        <position position="709"/>
    </location>
    <ligand>
        <name>Zn(2+)</name>
        <dbReference type="ChEBI" id="CHEBI:29105"/>
    </ligand>
</feature>
<dbReference type="InterPro" id="IPR031331">
    <property type="entry name" value="NEUT/ALK_ceramidase_C"/>
</dbReference>
<keyword evidence="3" id="KW-0479">Metal-binding</keyword>
<evidence type="ECO:0000256" key="2">
    <source>
        <dbReference type="ARBA" id="ARBA00022801"/>
    </source>
</evidence>
<accession>A0A0N7LAL6</accession>
<dbReference type="GO" id="GO:0046514">
    <property type="term" value="P:ceramide catabolic process"/>
    <property type="evidence" value="ECO:0007669"/>
    <property type="project" value="InterPro"/>
</dbReference>
<dbReference type="STRING" id="401625.A0A0N7LAL6"/>
<sequence length="909" mass="99067">MGVTRKSEAPNEAELPLLASEQVEKHSHADKKSKRGGSRWLTTSTRRVACALASLACVALVYLCAARTDQLRLGLYDTDRLNASGEEAALKLLKGGRLQHTEGSARNQASERIFFGIGKADITGPIVETNMMGYASSSQTNTGLAYRQYSRAFVLGNFGDDDSVAFQTGSVYTTTHDLLRRVRRALFAWGLFSHPSAGEQDPNDGKKQRWVIVNSDLCMGDTGIRRAVVEKLREVLPDVYGERNFAWTGTHSHSGAGGFINALIVQTSSLGIVQQNFDAIVEGTVRSILLAHDDYEKRVARTMVLSRDLVSANTQPLDTSAWPSIRFGNTTLRNAHINRSASAYLRNPLEERQLYDSDTDDEFALLEFVDASAKEAPGNTGLLSVYAVHGTSLYENNTLTSGDNKGLAALQLELDPTLASRQGSFIAGIAQGSVGDTTPNTGGAYCDATGELCDFERSTCPNKRGKERSQTCRGRPPTWGDLDLLNESMTGGWDWSGNQVVAGLQRDSAMQVLGLHSSHDDGRQIRSHAEAKSLELKDNPISGEVRSVKWNVALGGADGFSFVLPNGTRVRTCPAALGYGFAGGTTDGPGPFDFTQGTNDTTPTNPLWAAIRTLVMRPGKEQVACQSPKRILLNIGEQHAPYDWGPSAGIVETQILRAGRVFILVVPGEFTTMAGRRIKDRVRDSIRVLGIEDEPIVLLTGPANTYGHYVTTIEEYAAQRYEGGSTLFGPHTLEAYIHIYANVLVPALTNDDAAGMIPPGELAPSNIGRAFKMGEKRVVYDAAPFGKSIGDVTVQPEAQYELSSRPSITARFAGANPRNDLRTEGTFLEVQQQLGASWRTHRTDAHPSTIFRWRRTNSVRGSSSVEIVWKPDQTDALGVYRLVYRGNAKQPFTGKIREVEGITDEFRLV</sequence>
<dbReference type="GO" id="GO:0046872">
    <property type="term" value="F:metal ion binding"/>
    <property type="evidence" value="ECO:0007669"/>
    <property type="project" value="UniProtKB-KW"/>
</dbReference>
<dbReference type="PANTHER" id="PTHR12670">
    <property type="entry name" value="CERAMIDASE"/>
    <property type="match status" value="1"/>
</dbReference>
<feature type="domain" description="Neutral/alkaline non-lysosomal ceramidase N-terminal" evidence="6">
    <location>
        <begin position="115"/>
        <end position="178"/>
    </location>
</feature>
<keyword evidence="4" id="KW-0443">Lipid metabolism</keyword>
<feature type="binding site" evidence="3">
    <location>
        <position position="251"/>
    </location>
    <ligand>
        <name>Zn(2+)</name>
        <dbReference type="ChEBI" id="CHEBI:29105"/>
    </ligand>
</feature>
<keyword evidence="4" id="KW-0746">Sphingolipid metabolism</keyword>
<dbReference type="OrthoDB" id="191371at2759"/>
<dbReference type="GO" id="GO:0005576">
    <property type="term" value="C:extracellular region"/>
    <property type="evidence" value="ECO:0007669"/>
    <property type="project" value="TreeGrafter"/>
</dbReference>
<evidence type="ECO:0000256" key="5">
    <source>
        <dbReference type="SAM" id="MobiDB-lite"/>
    </source>
</evidence>
<evidence type="ECO:0000256" key="3">
    <source>
        <dbReference type="PIRSR" id="PIRSR606823-2"/>
    </source>
</evidence>
<evidence type="ECO:0000259" key="7">
    <source>
        <dbReference type="Pfam" id="PF17048"/>
    </source>
</evidence>
<evidence type="ECO:0000256" key="1">
    <source>
        <dbReference type="ARBA" id="ARBA00009835"/>
    </source>
</evidence>
<name>A0A0N7LAL6_9BASI</name>
<dbReference type="GO" id="GO:0042759">
    <property type="term" value="P:long-chain fatty acid biosynthetic process"/>
    <property type="evidence" value="ECO:0007669"/>
    <property type="project" value="TreeGrafter"/>
</dbReference>
<evidence type="ECO:0000259" key="6">
    <source>
        <dbReference type="Pfam" id="PF04734"/>
    </source>
</evidence>
<dbReference type="PANTHER" id="PTHR12670:SF1">
    <property type="entry name" value="NEUTRAL CERAMIDASE"/>
    <property type="match status" value="1"/>
</dbReference>
<dbReference type="GO" id="GO:0016020">
    <property type="term" value="C:membrane"/>
    <property type="evidence" value="ECO:0007669"/>
    <property type="project" value="GOC"/>
</dbReference>
<dbReference type="InterPro" id="IPR038445">
    <property type="entry name" value="NCDase_C_sf"/>
</dbReference>
<feature type="domain" description="Neutral/alkaline non-lysosomal ceramidase C-terminal" evidence="7">
    <location>
        <begin position="745"/>
        <end position="907"/>
    </location>
</feature>
<comment type="similarity">
    <text evidence="1 4">Belongs to the neutral ceramidase family.</text>
</comment>
<dbReference type="Proteomes" id="UP000054845">
    <property type="component" value="Unassembled WGS sequence"/>
</dbReference>
<feature type="compositionally biased region" description="Basic residues" evidence="5">
    <location>
        <begin position="28"/>
        <end position="37"/>
    </location>
</feature>
<keyword evidence="9" id="KW-1185">Reference proteome</keyword>
<feature type="binding site" evidence="3">
    <location>
        <position position="389"/>
    </location>
    <ligand>
        <name>Zn(2+)</name>
        <dbReference type="ChEBI" id="CHEBI:29105"/>
    </ligand>
</feature>
<keyword evidence="2 4" id="KW-0378">Hydrolase</keyword>
<protein>
    <recommendedName>
        <fullName evidence="4">Neutral ceramidase</fullName>
        <ecNumber evidence="4">3.5.1.23</ecNumber>
    </recommendedName>
</protein>
<dbReference type="Pfam" id="PF04734">
    <property type="entry name" value="Ceramidase_alk"/>
    <property type="match status" value="3"/>
</dbReference>
<reference evidence="8 9" key="1">
    <citation type="submission" date="2014-09" db="EMBL/GenBank/DDBJ databases">
        <authorList>
            <person name="Magalhaes I.L.F."/>
            <person name="Oliveira U."/>
            <person name="Santos F.R."/>
            <person name="Vidigal T.H.D.A."/>
            <person name="Brescovit A.D."/>
            <person name="Santos A.J."/>
        </authorList>
    </citation>
    <scope>NUCLEOTIDE SEQUENCE [LARGE SCALE GENOMIC DNA]</scope>
</reference>
<dbReference type="AlphaFoldDB" id="A0A0N7LAL6"/>
<evidence type="ECO:0000256" key="4">
    <source>
        <dbReference type="RuleBase" id="RU366019"/>
    </source>
</evidence>